<sequence>MSIYRLWSILSSHWGLGTGDWGLGTGDWRLVNPSEFTIPHP</sequence>
<name>A0A5P8W2F3_9NOSO</name>
<protein>
    <submittedName>
        <fullName evidence="1">Uncharacterized protein</fullName>
    </submittedName>
</protein>
<proteinExistence type="predicted"/>
<reference evidence="1 2" key="1">
    <citation type="submission" date="2019-10" db="EMBL/GenBank/DDBJ databases">
        <title>Genomic and transcriptomic insights into the perfect genentic adaptation of a filamentous nitrogen-fixing cyanobacterium to rice fields.</title>
        <authorList>
            <person name="Chen Z."/>
        </authorList>
    </citation>
    <scope>NUCLEOTIDE SEQUENCE [LARGE SCALE GENOMIC DNA]</scope>
    <source>
        <strain evidence="1">CCNUC1</strain>
    </source>
</reference>
<evidence type="ECO:0000313" key="2">
    <source>
        <dbReference type="Proteomes" id="UP000326678"/>
    </source>
</evidence>
<gene>
    <name evidence="1" type="ORF">GXM_04265</name>
</gene>
<accession>A0A5P8W2F3</accession>
<evidence type="ECO:0000313" key="1">
    <source>
        <dbReference type="EMBL" id="QFS46784.1"/>
    </source>
</evidence>
<dbReference type="AlphaFoldDB" id="A0A5P8W2F3"/>
<dbReference type="KEGG" id="nsh:GXM_04265"/>
<keyword evidence="2" id="KW-1185">Reference proteome</keyword>
<dbReference type="EMBL" id="CP045226">
    <property type="protein sequence ID" value="QFS46784.1"/>
    <property type="molecule type" value="Genomic_DNA"/>
</dbReference>
<dbReference type="Proteomes" id="UP000326678">
    <property type="component" value="Chromosome Gxm1"/>
</dbReference>
<organism evidence="1 2">
    <name type="scientific">Nostoc sphaeroides CCNUC1</name>
    <dbReference type="NCBI Taxonomy" id="2653204"/>
    <lineage>
        <taxon>Bacteria</taxon>
        <taxon>Bacillati</taxon>
        <taxon>Cyanobacteriota</taxon>
        <taxon>Cyanophyceae</taxon>
        <taxon>Nostocales</taxon>
        <taxon>Nostocaceae</taxon>
        <taxon>Nostoc</taxon>
    </lineage>
</organism>